<gene>
    <name evidence="1" type="ORF">RFULGI_LOCUS19142</name>
</gene>
<proteinExistence type="predicted"/>
<accession>A0A9N9K6Y7</accession>
<dbReference type="EMBL" id="CAJVPZ010090426">
    <property type="protein sequence ID" value="CAG8814845.1"/>
    <property type="molecule type" value="Genomic_DNA"/>
</dbReference>
<sequence>LTNAWSITDEFDPQSSDYLRAQISITNLENYLRRKEKFPLARPAHIYLEIAPAKNYYLRVYYQEKRGDKLRRYQSYFT</sequence>
<dbReference type="Proteomes" id="UP000789396">
    <property type="component" value="Unassembled WGS sequence"/>
</dbReference>
<feature type="non-terminal residue" evidence="1">
    <location>
        <position position="1"/>
    </location>
</feature>
<comment type="caution">
    <text evidence="1">The sequence shown here is derived from an EMBL/GenBank/DDBJ whole genome shotgun (WGS) entry which is preliminary data.</text>
</comment>
<evidence type="ECO:0000313" key="1">
    <source>
        <dbReference type="EMBL" id="CAG8814845.1"/>
    </source>
</evidence>
<reference evidence="1" key="1">
    <citation type="submission" date="2021-06" db="EMBL/GenBank/DDBJ databases">
        <authorList>
            <person name="Kallberg Y."/>
            <person name="Tangrot J."/>
            <person name="Rosling A."/>
        </authorList>
    </citation>
    <scope>NUCLEOTIDE SEQUENCE</scope>
    <source>
        <strain evidence="1">IN212</strain>
    </source>
</reference>
<evidence type="ECO:0000313" key="2">
    <source>
        <dbReference type="Proteomes" id="UP000789396"/>
    </source>
</evidence>
<dbReference type="AlphaFoldDB" id="A0A9N9K6Y7"/>
<feature type="non-terminal residue" evidence="1">
    <location>
        <position position="78"/>
    </location>
</feature>
<keyword evidence="2" id="KW-1185">Reference proteome</keyword>
<protein>
    <submittedName>
        <fullName evidence="1">6718_t:CDS:1</fullName>
    </submittedName>
</protein>
<name>A0A9N9K6Y7_9GLOM</name>
<organism evidence="1 2">
    <name type="scientific">Racocetra fulgida</name>
    <dbReference type="NCBI Taxonomy" id="60492"/>
    <lineage>
        <taxon>Eukaryota</taxon>
        <taxon>Fungi</taxon>
        <taxon>Fungi incertae sedis</taxon>
        <taxon>Mucoromycota</taxon>
        <taxon>Glomeromycotina</taxon>
        <taxon>Glomeromycetes</taxon>
        <taxon>Diversisporales</taxon>
        <taxon>Gigasporaceae</taxon>
        <taxon>Racocetra</taxon>
    </lineage>
</organism>